<proteinExistence type="predicted"/>
<dbReference type="PANTHER" id="PTHR43005:SF1">
    <property type="entry name" value="SPERMIDINE_PUTRESCINE TRANSPORT SYSTEM PERMEASE PROTEIN"/>
    <property type="match status" value="1"/>
</dbReference>
<evidence type="ECO:0000256" key="4">
    <source>
        <dbReference type="ARBA" id="ARBA00022692"/>
    </source>
</evidence>
<dbReference type="EMBL" id="UINC01083397">
    <property type="protein sequence ID" value="SVC29063.1"/>
    <property type="molecule type" value="Genomic_DNA"/>
</dbReference>
<evidence type="ECO:0000256" key="7">
    <source>
        <dbReference type="SAM" id="Phobius"/>
    </source>
</evidence>
<dbReference type="InterPro" id="IPR000515">
    <property type="entry name" value="MetI-like"/>
</dbReference>
<sequence>SVILVNVWVGAPFFLIMYLAALKSIPEDLYEAASIDGASAWQKLIHVTLPMMRNIIAITVLFSIIVTFANFDIVRVLTQGGPRNSTHLFATYAFRVGIESGDIPLGAAVSLFMFPALAILAFIILRNVRQRTVSI</sequence>
<keyword evidence="4 7" id="KW-0812">Transmembrane</keyword>
<comment type="subcellular location">
    <subcellularLocation>
        <location evidence="1">Cell membrane</location>
        <topology evidence="1">Multi-pass membrane protein</topology>
    </subcellularLocation>
</comment>
<dbReference type="GO" id="GO:0005886">
    <property type="term" value="C:plasma membrane"/>
    <property type="evidence" value="ECO:0007669"/>
    <property type="project" value="UniProtKB-SubCell"/>
</dbReference>
<reference evidence="9" key="1">
    <citation type="submission" date="2018-05" db="EMBL/GenBank/DDBJ databases">
        <authorList>
            <person name="Lanie J.A."/>
            <person name="Ng W.-L."/>
            <person name="Kazmierczak K.M."/>
            <person name="Andrzejewski T.M."/>
            <person name="Davidsen T.M."/>
            <person name="Wayne K.J."/>
            <person name="Tettelin H."/>
            <person name="Glass J.I."/>
            <person name="Rusch D."/>
            <person name="Podicherti R."/>
            <person name="Tsui H.-C.T."/>
            <person name="Winkler M.E."/>
        </authorList>
    </citation>
    <scope>NUCLEOTIDE SEQUENCE</scope>
</reference>
<protein>
    <recommendedName>
        <fullName evidence="8">ABC transmembrane type-1 domain-containing protein</fullName>
    </recommendedName>
</protein>
<keyword evidence="2" id="KW-0813">Transport</keyword>
<dbReference type="CDD" id="cd06261">
    <property type="entry name" value="TM_PBP2"/>
    <property type="match status" value="1"/>
</dbReference>
<dbReference type="Pfam" id="PF00528">
    <property type="entry name" value="BPD_transp_1"/>
    <property type="match status" value="1"/>
</dbReference>
<evidence type="ECO:0000256" key="3">
    <source>
        <dbReference type="ARBA" id="ARBA00022475"/>
    </source>
</evidence>
<evidence type="ECO:0000256" key="2">
    <source>
        <dbReference type="ARBA" id="ARBA00022448"/>
    </source>
</evidence>
<evidence type="ECO:0000256" key="1">
    <source>
        <dbReference type="ARBA" id="ARBA00004651"/>
    </source>
</evidence>
<dbReference type="Gene3D" id="1.10.3720.10">
    <property type="entry name" value="MetI-like"/>
    <property type="match status" value="1"/>
</dbReference>
<feature type="transmembrane region" description="Helical" evidence="7">
    <location>
        <begin position="51"/>
        <end position="71"/>
    </location>
</feature>
<dbReference type="InterPro" id="IPR035906">
    <property type="entry name" value="MetI-like_sf"/>
</dbReference>
<evidence type="ECO:0000313" key="9">
    <source>
        <dbReference type="EMBL" id="SVC29063.1"/>
    </source>
</evidence>
<evidence type="ECO:0000259" key="8">
    <source>
        <dbReference type="PROSITE" id="PS50928"/>
    </source>
</evidence>
<keyword evidence="6 7" id="KW-0472">Membrane</keyword>
<accession>A0A382KZX0</accession>
<name>A0A382KZX0_9ZZZZ</name>
<organism evidence="9">
    <name type="scientific">marine metagenome</name>
    <dbReference type="NCBI Taxonomy" id="408172"/>
    <lineage>
        <taxon>unclassified sequences</taxon>
        <taxon>metagenomes</taxon>
        <taxon>ecological metagenomes</taxon>
    </lineage>
</organism>
<dbReference type="PANTHER" id="PTHR43005">
    <property type="entry name" value="BLR7065 PROTEIN"/>
    <property type="match status" value="1"/>
</dbReference>
<dbReference type="GO" id="GO:0055085">
    <property type="term" value="P:transmembrane transport"/>
    <property type="evidence" value="ECO:0007669"/>
    <property type="project" value="InterPro"/>
</dbReference>
<feature type="transmembrane region" description="Helical" evidence="7">
    <location>
        <begin position="6"/>
        <end position="22"/>
    </location>
</feature>
<dbReference type="PROSITE" id="PS50928">
    <property type="entry name" value="ABC_TM1"/>
    <property type="match status" value="1"/>
</dbReference>
<feature type="non-terminal residue" evidence="9">
    <location>
        <position position="1"/>
    </location>
</feature>
<feature type="domain" description="ABC transmembrane type-1" evidence="8">
    <location>
        <begin position="1"/>
        <end position="124"/>
    </location>
</feature>
<keyword evidence="3" id="KW-1003">Cell membrane</keyword>
<evidence type="ECO:0000256" key="5">
    <source>
        <dbReference type="ARBA" id="ARBA00022989"/>
    </source>
</evidence>
<dbReference type="AlphaFoldDB" id="A0A382KZX0"/>
<gene>
    <name evidence="9" type="ORF">METZ01_LOCUS281917</name>
</gene>
<evidence type="ECO:0000256" key="6">
    <source>
        <dbReference type="ARBA" id="ARBA00023136"/>
    </source>
</evidence>
<dbReference type="SUPFAM" id="SSF161098">
    <property type="entry name" value="MetI-like"/>
    <property type="match status" value="1"/>
</dbReference>
<keyword evidence="5 7" id="KW-1133">Transmembrane helix</keyword>
<feature type="transmembrane region" description="Helical" evidence="7">
    <location>
        <begin position="103"/>
        <end position="125"/>
    </location>
</feature>